<evidence type="ECO:0000313" key="2">
    <source>
        <dbReference type="EMBL" id="GKU75517.1"/>
    </source>
</evidence>
<reference evidence="2" key="1">
    <citation type="journal article" date="2022" name="Microbiol. Resour. Announc.">
        <title>Draft Genome Sequences of Eight Mycobacterium montefiorense Strains Isolated from Salamanders in Captivity.</title>
        <authorList>
            <person name="Komine T."/>
            <person name="Ihara H."/>
            <person name="Fukano H."/>
            <person name="Hoshino Y."/>
            <person name="Kurata O."/>
            <person name="Wada S."/>
        </authorList>
    </citation>
    <scope>NUCLEOTIDE SEQUENCE</scope>
    <source>
        <strain evidence="2">NJB18185</strain>
    </source>
</reference>
<feature type="transmembrane region" description="Helical" evidence="1">
    <location>
        <begin position="25"/>
        <end position="46"/>
    </location>
</feature>
<name>A0AA37UXU1_9MYCO</name>
<dbReference type="AlphaFoldDB" id="A0AA37UXU1"/>
<organism evidence="2 3">
    <name type="scientific">Mycobacterium montefiorense</name>
    <dbReference type="NCBI Taxonomy" id="154654"/>
    <lineage>
        <taxon>Bacteria</taxon>
        <taxon>Bacillati</taxon>
        <taxon>Actinomycetota</taxon>
        <taxon>Actinomycetes</taxon>
        <taxon>Mycobacteriales</taxon>
        <taxon>Mycobacteriaceae</taxon>
        <taxon>Mycobacterium</taxon>
        <taxon>Mycobacterium simiae complex</taxon>
    </lineage>
</organism>
<protein>
    <submittedName>
        <fullName evidence="2">Uncharacterized protein</fullName>
    </submittedName>
</protein>
<dbReference type="EMBL" id="BQYH01000080">
    <property type="protein sequence ID" value="GKU75517.1"/>
    <property type="molecule type" value="Genomic_DNA"/>
</dbReference>
<feature type="transmembrane region" description="Helical" evidence="1">
    <location>
        <begin position="84"/>
        <end position="107"/>
    </location>
</feature>
<keyword evidence="1" id="KW-1133">Transmembrane helix</keyword>
<evidence type="ECO:0000313" key="3">
    <source>
        <dbReference type="Proteomes" id="UP001139505"/>
    </source>
</evidence>
<accession>A0AA37UXU1</accession>
<sequence>MLAIAAWAWWLEAVARGLSGAAIALPAAAVVFFVAASALSALALALRRFRWCCAAAYCCGLAAVIGIGAFWWARTGTLAIGVSWLVLADLTTLVLCAGWLAVILTPIERSQPDMRNRLAVRAGWRRRHPTSR</sequence>
<proteinExistence type="predicted"/>
<evidence type="ECO:0000256" key="1">
    <source>
        <dbReference type="SAM" id="Phobius"/>
    </source>
</evidence>
<dbReference type="Proteomes" id="UP001139505">
    <property type="component" value="Unassembled WGS sequence"/>
</dbReference>
<gene>
    <name evidence="2" type="ORF">NJB18185_52880</name>
</gene>
<comment type="caution">
    <text evidence="2">The sequence shown here is derived from an EMBL/GenBank/DDBJ whole genome shotgun (WGS) entry which is preliminary data.</text>
</comment>
<reference evidence="2" key="2">
    <citation type="submission" date="2022-04" db="EMBL/GenBank/DDBJ databases">
        <authorList>
            <person name="Komine T."/>
            <person name="Fukano H."/>
            <person name="Wada S."/>
        </authorList>
    </citation>
    <scope>NUCLEOTIDE SEQUENCE</scope>
    <source>
        <strain evidence="2">NJB18185</strain>
    </source>
</reference>
<feature type="transmembrane region" description="Helical" evidence="1">
    <location>
        <begin position="53"/>
        <end position="72"/>
    </location>
</feature>
<keyword evidence="1" id="KW-0812">Transmembrane</keyword>
<keyword evidence="1" id="KW-0472">Membrane</keyword>